<dbReference type="InterPro" id="IPR003779">
    <property type="entry name" value="CMD-like"/>
</dbReference>
<dbReference type="EMBL" id="JAARVG010000012">
    <property type="protein sequence ID" value="MBC1794235.1"/>
    <property type="molecule type" value="Genomic_DNA"/>
</dbReference>
<comment type="caution">
    <text evidence="13">The sequence shown here is derived from an EMBL/GenBank/DDBJ whole genome shotgun (WGS) entry which is preliminary data.</text>
</comment>
<dbReference type="PANTHER" id="PTHR33570">
    <property type="entry name" value="4-CARBOXYMUCONOLACTONE DECARBOXYLASE FAMILY PROTEIN"/>
    <property type="match status" value="1"/>
</dbReference>
<evidence type="ECO:0000313" key="6">
    <source>
        <dbReference type="EMBL" id="MBC1794235.1"/>
    </source>
</evidence>
<name>A0A7X0YSP4_9LIST</name>
<gene>
    <name evidence="3" type="ORF">HB759_13360</name>
    <name evidence="2" type="ORF">HB811_09335</name>
    <name evidence="4" type="ORF">HB902_07120</name>
    <name evidence="5" type="ORF">HB907_15830</name>
    <name evidence="14" type="ORF">HBP98_06455</name>
    <name evidence="6" type="ORF">HCA52_12450</name>
    <name evidence="7" type="ORF">HCA55_08905</name>
    <name evidence="8" type="ORF">HCA78_03105</name>
    <name evidence="10" type="ORF">HCB25_11495</name>
    <name evidence="9" type="ORF">HCB27_02615</name>
    <name evidence="11" type="ORF">HCB69_03820</name>
    <name evidence="12" type="ORF">HCC36_00575</name>
    <name evidence="13" type="ORF">HCJ81_08765</name>
</gene>
<evidence type="ECO:0000313" key="18">
    <source>
        <dbReference type="Proteomes" id="UP000541955"/>
    </source>
</evidence>
<accession>A0A7X0YSP4</accession>
<dbReference type="GO" id="GO:0051920">
    <property type="term" value="F:peroxiredoxin activity"/>
    <property type="evidence" value="ECO:0007669"/>
    <property type="project" value="InterPro"/>
</dbReference>
<evidence type="ECO:0000313" key="8">
    <source>
        <dbReference type="EMBL" id="MBC2002743.1"/>
    </source>
</evidence>
<reference evidence="15 16" key="1">
    <citation type="submission" date="2020-03" db="EMBL/GenBank/DDBJ databases">
        <title>Soil Listeria distribution.</title>
        <authorList>
            <person name="Liao J."/>
            <person name="Wiedmann M."/>
        </authorList>
    </citation>
    <scope>NUCLEOTIDE SEQUENCE [LARGE SCALE GENOMIC DNA]</scope>
    <source>
        <strain evidence="13 25">FSL L7-0039</strain>
        <strain evidence="12 19">FSL L7-0051</strain>
        <strain evidence="11 26">FSL L7-0054</strain>
        <strain evidence="10 24">FSL L7-0153</strain>
        <strain evidence="9 17">FSL L7-0259</strain>
        <strain evidence="8 22">FSL L7-0435</strain>
        <strain evidence="6 16">FSL L7-0978</strain>
        <strain evidence="7 23">FSL L7-0990</strain>
        <strain evidence="4 18">FSL L7-1387</strain>
        <strain evidence="5 27">FSL L7-1427</strain>
        <strain evidence="2 20">FSL L7-1816</strain>
        <strain evidence="3 15">FSL L7-1833</strain>
        <strain evidence="14 21">FSL L7-1850</strain>
    </source>
</reference>
<evidence type="ECO:0000313" key="25">
    <source>
        <dbReference type="Proteomes" id="UP000565628"/>
    </source>
</evidence>
<feature type="domain" description="Carboxymuconolactone decarboxylase-like" evidence="1">
    <location>
        <begin position="18"/>
        <end position="103"/>
    </location>
</feature>
<dbReference type="Proteomes" id="UP000539064">
    <property type="component" value="Unassembled WGS sequence"/>
</dbReference>
<evidence type="ECO:0000313" key="22">
    <source>
        <dbReference type="Proteomes" id="UP000546806"/>
    </source>
</evidence>
<evidence type="ECO:0000313" key="9">
    <source>
        <dbReference type="EMBL" id="MBC2175496.1"/>
    </source>
</evidence>
<dbReference type="Proteomes" id="UP000585696">
    <property type="component" value="Unassembled WGS sequence"/>
</dbReference>
<dbReference type="Proteomes" id="UP000546806">
    <property type="component" value="Unassembled WGS sequence"/>
</dbReference>
<dbReference type="EMBL" id="JAARZT010000001">
    <property type="protein sequence ID" value="MBC2291709.1"/>
    <property type="molecule type" value="Genomic_DNA"/>
</dbReference>
<dbReference type="EMBL" id="JAARRW010000002">
    <property type="protein sequence ID" value="MBC1561839.1"/>
    <property type="molecule type" value="Genomic_DNA"/>
</dbReference>
<sequence length="107" mass="12003">MTAKKQTAGRDRLGDFAPKFAELNDDVLFGEVWSREDELSARDRSVVTISALISGGNFEQLRSHLEKGKENGITESEIAEIITHIAFYVGWPKAWSAFNIAKEIYGR</sequence>
<dbReference type="EMBL" id="JAAROV010000002">
    <property type="protein sequence ID" value="MBC1316978.1"/>
    <property type="molecule type" value="Genomic_DNA"/>
</dbReference>
<evidence type="ECO:0000313" key="14">
    <source>
        <dbReference type="EMBL" id="MBC2371652.1"/>
    </source>
</evidence>
<dbReference type="Gene3D" id="1.20.1290.10">
    <property type="entry name" value="AhpD-like"/>
    <property type="match status" value="1"/>
</dbReference>
<evidence type="ECO:0000313" key="15">
    <source>
        <dbReference type="Proteomes" id="UP000532866"/>
    </source>
</evidence>
<evidence type="ECO:0000313" key="20">
    <source>
        <dbReference type="Proteomes" id="UP000543379"/>
    </source>
</evidence>
<dbReference type="Proteomes" id="UP000541955">
    <property type="component" value="Unassembled WGS sequence"/>
</dbReference>
<dbReference type="EMBL" id="JAASWV010000011">
    <property type="protein sequence ID" value="MBC2310981.1"/>
    <property type="molecule type" value="Genomic_DNA"/>
</dbReference>
<dbReference type="RefSeq" id="WP_185353279.1">
    <property type="nucleotide sequence ID" value="NZ_JAARMV010000001.1"/>
</dbReference>
<evidence type="ECO:0000313" key="13">
    <source>
        <dbReference type="EMBL" id="MBC2310981.1"/>
    </source>
</evidence>
<evidence type="ECO:0000313" key="16">
    <source>
        <dbReference type="Proteomes" id="UP000539064"/>
    </source>
</evidence>
<protein>
    <submittedName>
        <fullName evidence="13">Carboxymuconolactone decarboxylase family protein</fullName>
    </submittedName>
</protein>
<dbReference type="EMBL" id="JAARZS010000007">
    <property type="protein sequence ID" value="MBC2283496.1"/>
    <property type="molecule type" value="Genomic_DNA"/>
</dbReference>
<evidence type="ECO:0000259" key="1">
    <source>
        <dbReference type="Pfam" id="PF02627"/>
    </source>
</evidence>
<dbReference type="SUPFAM" id="SSF69118">
    <property type="entry name" value="AhpD-like"/>
    <property type="match status" value="1"/>
</dbReference>
<dbReference type="Proteomes" id="UP000541735">
    <property type="component" value="Unassembled WGS sequence"/>
</dbReference>
<dbReference type="Pfam" id="PF02627">
    <property type="entry name" value="CMD"/>
    <property type="match status" value="1"/>
</dbReference>
<dbReference type="InterPro" id="IPR052512">
    <property type="entry name" value="4CMD/NDH-1_regulator"/>
</dbReference>
<evidence type="ECO:0000313" key="3">
    <source>
        <dbReference type="EMBL" id="MBC1332932.1"/>
    </source>
</evidence>
<dbReference type="Proteomes" id="UP000586951">
    <property type="component" value="Unassembled WGS sequence"/>
</dbReference>
<evidence type="ECO:0000313" key="24">
    <source>
        <dbReference type="Proteomes" id="UP000550367"/>
    </source>
</evidence>
<evidence type="ECO:0000313" key="17">
    <source>
        <dbReference type="Proteomes" id="UP000541735"/>
    </source>
</evidence>
<evidence type="ECO:0000313" key="5">
    <source>
        <dbReference type="EMBL" id="MBC1566878.1"/>
    </source>
</evidence>
<dbReference type="InterPro" id="IPR029032">
    <property type="entry name" value="AhpD-like"/>
</dbReference>
<evidence type="ECO:0000313" key="2">
    <source>
        <dbReference type="EMBL" id="MBC1316978.1"/>
    </source>
</evidence>
<dbReference type="Proteomes" id="UP000550367">
    <property type="component" value="Unassembled WGS sequence"/>
</dbReference>
<dbReference type="Proteomes" id="UP000543379">
    <property type="component" value="Unassembled WGS sequence"/>
</dbReference>
<dbReference type="EMBL" id="JAARWW010000001">
    <property type="protein sequence ID" value="MBC2002743.1"/>
    <property type="molecule type" value="Genomic_DNA"/>
</dbReference>
<dbReference type="Proteomes" id="UP000548082">
    <property type="component" value="Unassembled WGS sequence"/>
</dbReference>
<dbReference type="EMBL" id="JAARVD010000004">
    <property type="protein sequence ID" value="MBC1796846.1"/>
    <property type="molecule type" value="Genomic_DNA"/>
</dbReference>
<dbReference type="EMBL" id="JAARRU010000006">
    <property type="protein sequence ID" value="MBC1566878.1"/>
    <property type="molecule type" value="Genomic_DNA"/>
</dbReference>
<dbReference type="EMBL" id="JAARYD010000001">
    <property type="protein sequence ID" value="MBC2175496.1"/>
    <property type="molecule type" value="Genomic_DNA"/>
</dbReference>
<proteinExistence type="predicted"/>
<evidence type="ECO:0000313" key="12">
    <source>
        <dbReference type="EMBL" id="MBC2291709.1"/>
    </source>
</evidence>
<evidence type="ECO:0000313" key="4">
    <source>
        <dbReference type="EMBL" id="MBC1561839.1"/>
    </source>
</evidence>
<evidence type="ECO:0000313" key="21">
    <source>
        <dbReference type="Proteomes" id="UP000546244"/>
    </source>
</evidence>
<dbReference type="EMBL" id="JAARYY010000006">
    <property type="protein sequence ID" value="MBC2244694.1"/>
    <property type="molecule type" value="Genomic_DNA"/>
</dbReference>
<organism evidence="13 25">
    <name type="scientific">Listeria booriae</name>
    <dbReference type="NCBI Taxonomy" id="1552123"/>
    <lineage>
        <taxon>Bacteria</taxon>
        <taxon>Bacillati</taxon>
        <taxon>Bacillota</taxon>
        <taxon>Bacilli</taxon>
        <taxon>Bacillales</taxon>
        <taxon>Listeriaceae</taxon>
        <taxon>Listeria</taxon>
    </lineage>
</organism>
<evidence type="ECO:0000313" key="27">
    <source>
        <dbReference type="Proteomes" id="UP000586951"/>
    </source>
</evidence>
<evidence type="ECO:0000313" key="11">
    <source>
        <dbReference type="EMBL" id="MBC2283496.1"/>
    </source>
</evidence>
<evidence type="ECO:0000313" key="26">
    <source>
        <dbReference type="Proteomes" id="UP000585696"/>
    </source>
</evidence>
<evidence type="ECO:0000313" key="19">
    <source>
        <dbReference type="Proteomes" id="UP000543005"/>
    </source>
</evidence>
<dbReference type="Proteomes" id="UP000543005">
    <property type="component" value="Unassembled WGS sequence"/>
</dbReference>
<dbReference type="Proteomes" id="UP000546244">
    <property type="component" value="Unassembled WGS sequence"/>
</dbReference>
<evidence type="ECO:0000313" key="7">
    <source>
        <dbReference type="EMBL" id="MBC1796846.1"/>
    </source>
</evidence>
<dbReference type="AlphaFoldDB" id="A0A7X0YSP4"/>
<dbReference type="Proteomes" id="UP000532866">
    <property type="component" value="Unassembled WGS sequence"/>
</dbReference>
<dbReference type="EMBL" id="JAAROL010000005">
    <property type="protein sequence ID" value="MBC1332932.1"/>
    <property type="molecule type" value="Genomic_DNA"/>
</dbReference>
<dbReference type="EMBL" id="JAARMV010000001">
    <property type="protein sequence ID" value="MBC2371652.1"/>
    <property type="molecule type" value="Genomic_DNA"/>
</dbReference>
<evidence type="ECO:0000313" key="10">
    <source>
        <dbReference type="EMBL" id="MBC2244694.1"/>
    </source>
</evidence>
<dbReference type="PANTHER" id="PTHR33570:SF9">
    <property type="entry name" value="BLL4600 PROTEIN"/>
    <property type="match status" value="1"/>
</dbReference>
<evidence type="ECO:0000313" key="23">
    <source>
        <dbReference type="Proteomes" id="UP000548082"/>
    </source>
</evidence>
<dbReference type="Proteomes" id="UP000565628">
    <property type="component" value="Unassembled WGS sequence"/>
</dbReference>